<dbReference type="AlphaFoldDB" id="A0AAV9CST7"/>
<comment type="caution">
    <text evidence="1">The sequence shown here is derived from an EMBL/GenBank/DDBJ whole genome shotgun (WGS) entry which is preliminary data.</text>
</comment>
<dbReference type="Proteomes" id="UP001180020">
    <property type="component" value="Unassembled WGS sequence"/>
</dbReference>
<keyword evidence="2" id="KW-1185">Reference proteome</keyword>
<proteinExistence type="predicted"/>
<accession>A0AAV9CST7</accession>
<reference evidence="1" key="2">
    <citation type="submission" date="2023-06" db="EMBL/GenBank/DDBJ databases">
        <authorList>
            <person name="Ma L."/>
            <person name="Liu K.-W."/>
            <person name="Li Z."/>
            <person name="Hsiao Y.-Y."/>
            <person name="Qi Y."/>
            <person name="Fu T."/>
            <person name="Tang G."/>
            <person name="Zhang D."/>
            <person name="Sun W.-H."/>
            <person name="Liu D.-K."/>
            <person name="Li Y."/>
            <person name="Chen G.-Z."/>
            <person name="Liu X.-D."/>
            <person name="Liao X.-Y."/>
            <person name="Jiang Y.-T."/>
            <person name="Yu X."/>
            <person name="Hao Y."/>
            <person name="Huang J."/>
            <person name="Zhao X.-W."/>
            <person name="Ke S."/>
            <person name="Chen Y.-Y."/>
            <person name="Wu W.-L."/>
            <person name="Hsu J.-L."/>
            <person name="Lin Y.-F."/>
            <person name="Huang M.-D."/>
            <person name="Li C.-Y."/>
            <person name="Huang L."/>
            <person name="Wang Z.-W."/>
            <person name="Zhao X."/>
            <person name="Zhong W.-Y."/>
            <person name="Peng D.-H."/>
            <person name="Ahmad S."/>
            <person name="Lan S."/>
            <person name="Zhang J.-S."/>
            <person name="Tsai W.-C."/>
            <person name="Van De Peer Y."/>
            <person name="Liu Z.-J."/>
        </authorList>
    </citation>
    <scope>NUCLEOTIDE SEQUENCE</scope>
    <source>
        <strain evidence="1">CP</strain>
        <tissue evidence="1">Leaves</tissue>
    </source>
</reference>
<name>A0AAV9CST7_ACOCL</name>
<reference evidence="1" key="1">
    <citation type="journal article" date="2023" name="Nat. Commun.">
        <title>Diploid and tetraploid genomes of Acorus and the evolution of monocots.</title>
        <authorList>
            <person name="Ma L."/>
            <person name="Liu K.W."/>
            <person name="Li Z."/>
            <person name="Hsiao Y.Y."/>
            <person name="Qi Y."/>
            <person name="Fu T."/>
            <person name="Tang G.D."/>
            <person name="Zhang D."/>
            <person name="Sun W.H."/>
            <person name="Liu D.K."/>
            <person name="Li Y."/>
            <person name="Chen G.Z."/>
            <person name="Liu X.D."/>
            <person name="Liao X.Y."/>
            <person name="Jiang Y.T."/>
            <person name="Yu X."/>
            <person name="Hao Y."/>
            <person name="Huang J."/>
            <person name="Zhao X.W."/>
            <person name="Ke S."/>
            <person name="Chen Y.Y."/>
            <person name="Wu W.L."/>
            <person name="Hsu J.L."/>
            <person name="Lin Y.F."/>
            <person name="Huang M.D."/>
            <person name="Li C.Y."/>
            <person name="Huang L."/>
            <person name="Wang Z.W."/>
            <person name="Zhao X."/>
            <person name="Zhong W.Y."/>
            <person name="Peng D.H."/>
            <person name="Ahmad S."/>
            <person name="Lan S."/>
            <person name="Zhang J.S."/>
            <person name="Tsai W.C."/>
            <person name="Van de Peer Y."/>
            <person name="Liu Z.J."/>
        </authorList>
    </citation>
    <scope>NUCLEOTIDE SEQUENCE</scope>
    <source>
        <strain evidence="1">CP</strain>
    </source>
</reference>
<sequence length="72" mass="8245">MGRGFVNCGTKRPRKVREEMKKHWAAEKAAEATESIRFFGCIVRQGKVGEVDSKESDQCDSLWILAWVCNLR</sequence>
<gene>
    <name evidence="1" type="ORF">QJS10_CPB17g01169</name>
</gene>
<evidence type="ECO:0000313" key="2">
    <source>
        <dbReference type="Proteomes" id="UP001180020"/>
    </source>
</evidence>
<dbReference type="EMBL" id="JAUJYO010000017">
    <property type="protein sequence ID" value="KAK1291911.1"/>
    <property type="molecule type" value="Genomic_DNA"/>
</dbReference>
<evidence type="ECO:0000313" key="1">
    <source>
        <dbReference type="EMBL" id="KAK1291911.1"/>
    </source>
</evidence>
<protein>
    <submittedName>
        <fullName evidence="1">Uncharacterized protein</fullName>
    </submittedName>
</protein>
<organism evidence="1 2">
    <name type="scientific">Acorus calamus</name>
    <name type="common">Sweet flag</name>
    <dbReference type="NCBI Taxonomy" id="4465"/>
    <lineage>
        <taxon>Eukaryota</taxon>
        <taxon>Viridiplantae</taxon>
        <taxon>Streptophyta</taxon>
        <taxon>Embryophyta</taxon>
        <taxon>Tracheophyta</taxon>
        <taxon>Spermatophyta</taxon>
        <taxon>Magnoliopsida</taxon>
        <taxon>Liliopsida</taxon>
        <taxon>Acoraceae</taxon>
        <taxon>Acorus</taxon>
    </lineage>
</organism>